<comment type="caution">
    <text evidence="1">The sequence shown here is derived from an EMBL/GenBank/DDBJ whole genome shotgun (WGS) entry which is preliminary data.</text>
</comment>
<protein>
    <submittedName>
        <fullName evidence="1">Uncharacterized protein</fullName>
    </submittedName>
</protein>
<dbReference type="EMBL" id="CAJOBH010236111">
    <property type="protein sequence ID" value="CAF5091140.1"/>
    <property type="molecule type" value="Genomic_DNA"/>
</dbReference>
<evidence type="ECO:0000313" key="2">
    <source>
        <dbReference type="EMBL" id="CAF5091140.1"/>
    </source>
</evidence>
<name>A0A820N3G3_9BILA</name>
<dbReference type="EMBL" id="CAJOBF010021035">
    <property type="protein sequence ID" value="CAF4385178.1"/>
    <property type="molecule type" value="Genomic_DNA"/>
</dbReference>
<dbReference type="Proteomes" id="UP000681967">
    <property type="component" value="Unassembled WGS sequence"/>
</dbReference>
<dbReference type="Gene3D" id="3.80.10.10">
    <property type="entry name" value="Ribonuclease Inhibitor"/>
    <property type="match status" value="1"/>
</dbReference>
<dbReference type="SUPFAM" id="SSF52047">
    <property type="entry name" value="RNI-like"/>
    <property type="match status" value="1"/>
</dbReference>
<proteinExistence type="predicted"/>
<gene>
    <name evidence="2" type="ORF">BYL167_LOCUS63179</name>
    <name evidence="1" type="ORF">UXM345_LOCUS37604</name>
</gene>
<accession>A0A820N3G3</accession>
<evidence type="ECO:0000313" key="3">
    <source>
        <dbReference type="Proteomes" id="UP000663842"/>
    </source>
</evidence>
<feature type="non-terminal residue" evidence="1">
    <location>
        <position position="1"/>
    </location>
</feature>
<evidence type="ECO:0000313" key="1">
    <source>
        <dbReference type="EMBL" id="CAF4385178.1"/>
    </source>
</evidence>
<dbReference type="Proteomes" id="UP000663842">
    <property type="component" value="Unassembled WGS sequence"/>
</dbReference>
<dbReference type="AlphaFoldDB" id="A0A820N3G3"/>
<reference evidence="1" key="1">
    <citation type="submission" date="2021-02" db="EMBL/GenBank/DDBJ databases">
        <authorList>
            <person name="Nowell W R."/>
        </authorList>
    </citation>
    <scope>NUCLEOTIDE SEQUENCE</scope>
</reference>
<organism evidence="1 3">
    <name type="scientific">Rotaria magnacalcarata</name>
    <dbReference type="NCBI Taxonomy" id="392030"/>
    <lineage>
        <taxon>Eukaryota</taxon>
        <taxon>Metazoa</taxon>
        <taxon>Spiralia</taxon>
        <taxon>Gnathifera</taxon>
        <taxon>Rotifera</taxon>
        <taxon>Eurotatoria</taxon>
        <taxon>Bdelloidea</taxon>
        <taxon>Philodinida</taxon>
        <taxon>Philodinidae</taxon>
        <taxon>Rotaria</taxon>
    </lineage>
</organism>
<dbReference type="InterPro" id="IPR032675">
    <property type="entry name" value="LRR_dom_sf"/>
</dbReference>
<sequence>MTHLDLSNENIGDDEVEHLARELRNNKILKTLYLSYIRIGDIGIQHIANAIQYNN</sequence>